<dbReference type="PANTHER" id="PTHR15140">
    <property type="entry name" value="TUBULIN-SPECIFIC CHAPERONE E"/>
    <property type="match status" value="1"/>
</dbReference>
<dbReference type="SUPFAM" id="SSF52058">
    <property type="entry name" value="L domain-like"/>
    <property type="match status" value="1"/>
</dbReference>
<evidence type="ECO:0000313" key="3">
    <source>
        <dbReference type="EMBL" id="MED6138139.1"/>
    </source>
</evidence>
<reference evidence="3 4" key="1">
    <citation type="journal article" date="2023" name="Plants (Basel)">
        <title>Bridging the Gap: Combining Genomics and Transcriptomics Approaches to Understand Stylosanthes scabra, an Orphan Legume from the Brazilian Caatinga.</title>
        <authorList>
            <person name="Ferreira-Neto J.R.C."/>
            <person name="da Silva M.D."/>
            <person name="Binneck E."/>
            <person name="de Melo N.F."/>
            <person name="da Silva R.H."/>
            <person name="de Melo A.L.T.M."/>
            <person name="Pandolfi V."/>
            <person name="Bustamante F.O."/>
            <person name="Brasileiro-Vidal A.C."/>
            <person name="Benko-Iseppon A.M."/>
        </authorList>
    </citation>
    <scope>NUCLEOTIDE SEQUENCE [LARGE SCALE GENOMIC DNA]</scope>
    <source>
        <tissue evidence="3">Leaves</tissue>
    </source>
</reference>
<dbReference type="EMBL" id="JASCZI010061240">
    <property type="protein sequence ID" value="MED6138139.1"/>
    <property type="molecule type" value="Genomic_DNA"/>
</dbReference>
<dbReference type="InterPro" id="IPR032675">
    <property type="entry name" value="LRR_dom_sf"/>
</dbReference>
<feature type="domain" description="Disease resistance R13L4/SHOC-2-like LRR" evidence="2">
    <location>
        <begin position="79"/>
        <end position="196"/>
    </location>
</feature>
<dbReference type="Gene3D" id="3.80.10.10">
    <property type="entry name" value="Ribonuclease Inhibitor"/>
    <property type="match status" value="1"/>
</dbReference>
<dbReference type="InterPro" id="IPR055414">
    <property type="entry name" value="LRR_R13L4/SHOC2-like"/>
</dbReference>
<keyword evidence="1" id="KW-0677">Repeat</keyword>
<evidence type="ECO:0000313" key="4">
    <source>
        <dbReference type="Proteomes" id="UP001341840"/>
    </source>
</evidence>
<keyword evidence="4" id="KW-1185">Reference proteome</keyword>
<proteinExistence type="predicted"/>
<sequence length="221" mass="25465">MWNLQTLYGVELDTTAAFLFRNERFPNLRKLCLWLDPRTKNSCSWHELLLSLQHLSNLRKLKLHCYCSDFSLDEKMFPSNLAKIAIMVGKMDCSSMKALGQLPNLQVLKLLEGMIPESLDCATGDFPKLQVLKMVYVKVKSWMSAKGAMPILRYLLIKRCDELRTLPEHLWSLTTLREVHVINPSNELAKSLQDVKAFNLDDSKRRSSLLGSSHLEERVKE</sequence>
<gene>
    <name evidence="3" type="ORF">PIB30_071427</name>
</gene>
<organism evidence="3 4">
    <name type="scientific">Stylosanthes scabra</name>
    <dbReference type="NCBI Taxonomy" id="79078"/>
    <lineage>
        <taxon>Eukaryota</taxon>
        <taxon>Viridiplantae</taxon>
        <taxon>Streptophyta</taxon>
        <taxon>Embryophyta</taxon>
        <taxon>Tracheophyta</taxon>
        <taxon>Spermatophyta</taxon>
        <taxon>Magnoliopsida</taxon>
        <taxon>eudicotyledons</taxon>
        <taxon>Gunneridae</taxon>
        <taxon>Pentapetalae</taxon>
        <taxon>rosids</taxon>
        <taxon>fabids</taxon>
        <taxon>Fabales</taxon>
        <taxon>Fabaceae</taxon>
        <taxon>Papilionoideae</taxon>
        <taxon>50 kb inversion clade</taxon>
        <taxon>dalbergioids sensu lato</taxon>
        <taxon>Dalbergieae</taxon>
        <taxon>Pterocarpus clade</taxon>
        <taxon>Stylosanthes</taxon>
    </lineage>
</organism>
<dbReference type="Proteomes" id="UP001341840">
    <property type="component" value="Unassembled WGS sequence"/>
</dbReference>
<evidence type="ECO:0000256" key="1">
    <source>
        <dbReference type="ARBA" id="ARBA00022737"/>
    </source>
</evidence>
<name>A0ABU6SPU9_9FABA</name>
<dbReference type="Pfam" id="PF23598">
    <property type="entry name" value="LRR_14"/>
    <property type="match status" value="1"/>
</dbReference>
<evidence type="ECO:0000259" key="2">
    <source>
        <dbReference type="Pfam" id="PF23598"/>
    </source>
</evidence>
<comment type="caution">
    <text evidence="3">The sequence shown here is derived from an EMBL/GenBank/DDBJ whole genome shotgun (WGS) entry which is preliminary data.</text>
</comment>
<accession>A0ABU6SPU9</accession>
<dbReference type="PANTHER" id="PTHR15140:SF37">
    <property type="entry name" value="UBIQUITIN-LIKE DOMAIN-CONTAINING PROTEIN"/>
    <property type="match status" value="1"/>
</dbReference>
<protein>
    <recommendedName>
        <fullName evidence="2">Disease resistance R13L4/SHOC-2-like LRR domain-containing protein</fullName>
    </recommendedName>
</protein>